<organism evidence="4 5">
    <name type="scientific">Paludisphaera borealis</name>
    <dbReference type="NCBI Taxonomy" id="1387353"/>
    <lineage>
        <taxon>Bacteria</taxon>
        <taxon>Pseudomonadati</taxon>
        <taxon>Planctomycetota</taxon>
        <taxon>Planctomycetia</taxon>
        <taxon>Isosphaerales</taxon>
        <taxon>Isosphaeraceae</taxon>
        <taxon>Paludisphaera</taxon>
    </lineage>
</organism>
<proteinExistence type="inferred from homology"/>
<evidence type="ECO:0000256" key="1">
    <source>
        <dbReference type="ARBA" id="ARBA00007261"/>
    </source>
</evidence>
<evidence type="ECO:0000259" key="3">
    <source>
        <dbReference type="Pfam" id="PF05193"/>
    </source>
</evidence>
<comment type="similarity">
    <text evidence="1">Belongs to the peptidase M16 family.</text>
</comment>
<protein>
    <submittedName>
        <fullName evidence="4">Putative zinc protease</fullName>
        <ecNumber evidence="4">3.4.24.-</ecNumber>
    </submittedName>
</protein>
<sequence length="884" mass="97087">MIDSLKTQPFEFHKHTLGNGLDVIVKHQPRLPIVAINLWYHVGSKNEERNQRGYAHLFEHLMFEGSEHYPGDFFKHLQPLGASINGSTSSDRTNYFVDVPSAHAELVLAMESDRMAHLVPALDDNKLKIQKGVVKNEFRQNYANRPYGMVWQLLAEALYPPQHPYSWLTIGVMEDLDSASREDVAAFFQRYYTPANASLAIVGDLPIDEMTAMAERYFGSIPGGSKAIRPWTPPVGLGESRELTLQDRVELDRHYIVWHTVPQFHEHDAPLHLLGDVLARGRSSRLYKKLVIERQWAQDVSAYQSGRELAGTFGLTATLRPGWSIADVRGVLLDEVAEIAANGVTVEELERVVTMKSAGFLFALEHIGGFGGVADRLNAYNVYRGDPSLITTDLDRYTAVTPEAIRAAAAEYLVGKPSVSLSVVGRKTTVEVKALDRKTPPTSKAPAAFRAPKPEVHTLKNGLPVWVLPQHDLPTVSLSVAMTGGGGLQPSRRPGLAQLAVAMMDEGTRSRQAAEIALAAEEMGASLSTSCGWDGAFVSLRCLKAVLNQGLDLAVDVLREPTFPAAEWERLQGQTLAALKAEHDGADSRCYRAILKALYGEGHPYRHPLDGVESIVAELSREEAVDFHRRVLGPGRAAVIVAGDVTADSILPLLEARLGDWTGAAVDRPEIADPERVDHPRIILLNRPGAPQAVVRVGHVGIARSDPDFDRLMLLNQVLGGQFTSRLNEKLREERGFTYGVRSSFDCRLGKGPFSIAASLQSDRLAEALEDVHHEVQALVAGRPPTQAEIDDARRALVEGQTRQFETPSALVSRYAGVFIHGLPTDHLATFPERIAAVSLDDVIAAMHRQIHPSALVAVVVADLAQVHEPLKRLDWAEIEVVED</sequence>
<keyword evidence="5" id="KW-1185">Reference proteome</keyword>
<dbReference type="PANTHER" id="PTHR11851">
    <property type="entry name" value="METALLOPROTEASE"/>
    <property type="match status" value="1"/>
</dbReference>
<feature type="domain" description="Peptidase M16 C-terminal" evidence="3">
    <location>
        <begin position="179"/>
        <end position="354"/>
    </location>
</feature>
<feature type="domain" description="Peptidase M16 N-terminal" evidence="2">
    <location>
        <begin position="474"/>
        <end position="597"/>
    </location>
</feature>
<dbReference type="Pfam" id="PF05193">
    <property type="entry name" value="Peptidase_M16_C"/>
    <property type="match status" value="2"/>
</dbReference>
<dbReference type="Gene3D" id="3.30.830.10">
    <property type="entry name" value="Metalloenzyme, LuxS/M16 peptidase-like"/>
    <property type="match status" value="4"/>
</dbReference>
<feature type="domain" description="Peptidase M16 C-terminal" evidence="3">
    <location>
        <begin position="619"/>
        <end position="797"/>
    </location>
</feature>
<evidence type="ECO:0000313" key="5">
    <source>
        <dbReference type="Proteomes" id="UP000186309"/>
    </source>
</evidence>
<evidence type="ECO:0000259" key="2">
    <source>
        <dbReference type="Pfam" id="PF00675"/>
    </source>
</evidence>
<reference evidence="5" key="1">
    <citation type="submission" date="2016-12" db="EMBL/GenBank/DDBJ databases">
        <title>Comparative genomics of four Isosphaeraceae planctomycetes: a common pool of plasmids and glycoside hydrolase genes.</title>
        <authorList>
            <person name="Ivanova A."/>
        </authorList>
    </citation>
    <scope>NUCLEOTIDE SEQUENCE [LARGE SCALE GENOMIC DNA]</scope>
    <source>
        <strain evidence="5">PX4</strain>
    </source>
</reference>
<dbReference type="SUPFAM" id="SSF63411">
    <property type="entry name" value="LuxS/MPP-like metallohydrolase"/>
    <property type="match status" value="4"/>
</dbReference>
<accession>A0A1U7CX29</accession>
<dbReference type="PANTHER" id="PTHR11851:SF49">
    <property type="entry name" value="MITOCHONDRIAL-PROCESSING PEPTIDASE SUBUNIT ALPHA"/>
    <property type="match status" value="1"/>
</dbReference>
<dbReference type="GO" id="GO:0008233">
    <property type="term" value="F:peptidase activity"/>
    <property type="evidence" value="ECO:0007669"/>
    <property type="project" value="UniProtKB-KW"/>
</dbReference>
<name>A0A1U7CX29_9BACT</name>
<dbReference type="InterPro" id="IPR011765">
    <property type="entry name" value="Pept_M16_N"/>
</dbReference>
<dbReference type="InterPro" id="IPR007863">
    <property type="entry name" value="Peptidase_M16_C"/>
</dbReference>
<evidence type="ECO:0000313" key="4">
    <source>
        <dbReference type="EMBL" id="APW63456.1"/>
    </source>
</evidence>
<dbReference type="Pfam" id="PF00675">
    <property type="entry name" value="Peptidase_M16"/>
    <property type="match status" value="2"/>
</dbReference>
<dbReference type="GO" id="GO:0006508">
    <property type="term" value="P:proteolysis"/>
    <property type="evidence" value="ECO:0007669"/>
    <property type="project" value="UniProtKB-KW"/>
</dbReference>
<dbReference type="KEGG" id="pbor:BSF38_05023"/>
<gene>
    <name evidence="4" type="ORF">BSF38_05023</name>
</gene>
<dbReference type="EC" id="3.4.24.-" evidence="4"/>
<dbReference type="AlphaFoldDB" id="A0A1U7CX29"/>
<dbReference type="EMBL" id="CP019082">
    <property type="protein sequence ID" value="APW63456.1"/>
    <property type="molecule type" value="Genomic_DNA"/>
</dbReference>
<dbReference type="InterPro" id="IPR011249">
    <property type="entry name" value="Metalloenz_LuxS/M16"/>
</dbReference>
<dbReference type="Proteomes" id="UP000186309">
    <property type="component" value="Chromosome"/>
</dbReference>
<dbReference type="STRING" id="1387353.BSF38_05023"/>
<feature type="domain" description="Peptidase M16 N-terminal" evidence="2">
    <location>
        <begin position="23"/>
        <end position="145"/>
    </location>
</feature>
<keyword evidence="4" id="KW-0645">Protease</keyword>
<dbReference type="RefSeq" id="WP_076349793.1">
    <property type="nucleotide sequence ID" value="NZ_CP019082.1"/>
</dbReference>
<dbReference type="InterPro" id="IPR050361">
    <property type="entry name" value="MPP/UQCRC_Complex"/>
</dbReference>
<dbReference type="GO" id="GO:0046872">
    <property type="term" value="F:metal ion binding"/>
    <property type="evidence" value="ECO:0007669"/>
    <property type="project" value="InterPro"/>
</dbReference>
<keyword evidence="4" id="KW-0378">Hydrolase</keyword>